<dbReference type="RefSeq" id="WP_092629133.1">
    <property type="nucleotide sequence ID" value="NZ_FNFM01000008.1"/>
</dbReference>
<proteinExistence type="predicted"/>
<dbReference type="AlphaFoldDB" id="A0A1G9CDX2"/>
<dbReference type="Proteomes" id="UP000199213">
    <property type="component" value="Unassembled WGS sequence"/>
</dbReference>
<feature type="transmembrane region" description="Helical" evidence="1">
    <location>
        <begin position="96"/>
        <end position="116"/>
    </location>
</feature>
<dbReference type="Pfam" id="PF13630">
    <property type="entry name" value="SdpI"/>
    <property type="match status" value="1"/>
</dbReference>
<evidence type="ECO:0000313" key="2">
    <source>
        <dbReference type="EMBL" id="SDK49776.1"/>
    </source>
</evidence>
<reference evidence="3" key="1">
    <citation type="submission" date="2016-10" db="EMBL/GenBank/DDBJ databases">
        <authorList>
            <person name="Varghese N."/>
            <person name="Submissions S."/>
        </authorList>
    </citation>
    <scope>NUCLEOTIDE SEQUENCE [LARGE SCALE GENOMIC DNA]</scope>
    <source>
        <strain evidence="3">DSM 45460</strain>
    </source>
</reference>
<keyword evidence="1" id="KW-1133">Transmembrane helix</keyword>
<feature type="transmembrane region" description="Helical" evidence="1">
    <location>
        <begin position="14"/>
        <end position="35"/>
    </location>
</feature>
<protein>
    <submittedName>
        <fullName evidence="2">SdpI/YhfL protein family protein</fullName>
    </submittedName>
</protein>
<name>A0A1G9CDX2_ACTMZ</name>
<dbReference type="OrthoDB" id="3431605at2"/>
<gene>
    <name evidence="2" type="ORF">SAMN04487820_108262</name>
</gene>
<accession>A0A1G9CDX2</accession>
<evidence type="ECO:0000256" key="1">
    <source>
        <dbReference type="SAM" id="Phobius"/>
    </source>
</evidence>
<keyword evidence="3" id="KW-1185">Reference proteome</keyword>
<evidence type="ECO:0000313" key="3">
    <source>
        <dbReference type="Proteomes" id="UP000199213"/>
    </source>
</evidence>
<keyword evidence="1" id="KW-0812">Transmembrane</keyword>
<sequence length="129" mass="13690">MSNNTLAPEGIDPVSLIVLTLSLLGVGSLLITIAVRGHRGRLRSNHACGVRTKATLTDSAVWYRVHQLVAPWFGSAGALLLAAVPPFLLLPGGLTRAVPVSIAFAVSMTLVIVGGIRCERRALRELRTD</sequence>
<keyword evidence="1" id="KW-0472">Membrane</keyword>
<dbReference type="EMBL" id="FNFM01000008">
    <property type="protein sequence ID" value="SDK49776.1"/>
    <property type="molecule type" value="Genomic_DNA"/>
</dbReference>
<organism evidence="2 3">
    <name type="scientific">Actinopolyspora mzabensis</name>
    <dbReference type="NCBI Taxonomy" id="995066"/>
    <lineage>
        <taxon>Bacteria</taxon>
        <taxon>Bacillati</taxon>
        <taxon>Actinomycetota</taxon>
        <taxon>Actinomycetes</taxon>
        <taxon>Actinopolysporales</taxon>
        <taxon>Actinopolysporaceae</taxon>
        <taxon>Actinopolyspora</taxon>
    </lineage>
</organism>
<feature type="transmembrane region" description="Helical" evidence="1">
    <location>
        <begin position="69"/>
        <end position="90"/>
    </location>
</feature>
<dbReference type="InterPro" id="IPR025962">
    <property type="entry name" value="SdpI/YhfL"/>
</dbReference>